<dbReference type="AlphaFoldDB" id="A0A396RZU3"/>
<dbReference type="EMBL" id="QJSA01000003">
    <property type="protein sequence ID" value="RHW22170.1"/>
    <property type="molecule type" value="Genomic_DNA"/>
</dbReference>
<accession>A0A396RZU3</accession>
<sequence length="470" mass="52800">MSLLQATREAWRSRDKLGDGNQAAELAAFLPAALEIQETPPNPLYRWLSLSLLVLFTLGLLWACIGKVNIVATAEGKIIPSAGVKQVQPLEKGTVQAILVREGERVRAGQPLVELDATFTTADKNRLQTELHSTVLRHAVNQALLKLVEQPEGQTIIPDLQTLELPELKVLPEHEQLLHKRLVWQKWQEYRAQQQSLSSALTRVRAEQAMTREVITKLEQTLPIVSKRSDIFKGLFEKSYVSENEYMLAEQERISQTQDLAAERQRLHQLKASEEEVAEQAKAFAAVTSATLLAEIADQQRMLAVLEEELTKARGANERQVLYAPVNGRVQDLAVNTVGGVVIEAQQLMLIVPEEEQLEVEVFLENKDIGFVGEGMQAEIKVHTFPFTKYGVVDAEVVNISDDATVDEKRGLIYRMHLRMQKNTLFGEGREVSLQPGMAVTAEVKTGDRRVVEFFLSQLERATKESVRER</sequence>
<evidence type="ECO:0000256" key="5">
    <source>
        <dbReference type="ARBA" id="ARBA00022519"/>
    </source>
</evidence>
<comment type="caution">
    <text evidence="13">The sequence shown here is derived from an EMBL/GenBank/DDBJ whole genome shotgun (WGS) entry which is preliminary data.</text>
</comment>
<dbReference type="InterPro" id="IPR059040">
    <property type="entry name" value="HH_CyaD-like"/>
</dbReference>
<keyword evidence="6" id="KW-0812">Transmembrane</keyword>
<comment type="similarity">
    <text evidence="2 9">Belongs to the membrane fusion protein (MFP) (TC 8.A.1) family.</text>
</comment>
<feature type="domain" description="CyaD-like alpha-helical hairpin" evidence="11">
    <location>
        <begin position="116"/>
        <end position="315"/>
    </location>
</feature>
<dbReference type="GO" id="GO:0009306">
    <property type="term" value="P:protein secretion"/>
    <property type="evidence" value="ECO:0007669"/>
    <property type="project" value="InterPro"/>
</dbReference>
<evidence type="ECO:0000313" key="13">
    <source>
        <dbReference type="EMBL" id="RHW22170.1"/>
    </source>
</evidence>
<protein>
    <recommendedName>
        <fullName evidence="9">Membrane fusion protein (MFP) family protein</fullName>
    </recommendedName>
</protein>
<dbReference type="Gene3D" id="2.40.50.100">
    <property type="match status" value="1"/>
</dbReference>
<dbReference type="PANTHER" id="PTHR30386">
    <property type="entry name" value="MEMBRANE FUSION SUBUNIT OF EMRAB-TOLC MULTIDRUG EFFLUX PUMP"/>
    <property type="match status" value="1"/>
</dbReference>
<reference evidence="13 14" key="1">
    <citation type="submission" date="2018-06" db="EMBL/GenBank/DDBJ databases">
        <title>Pseudomonas jilinensis sp. nov., isolated from the production water of Jilin Oilfield in China.</title>
        <authorList>
            <person name="Wang J."/>
        </authorList>
    </citation>
    <scope>NUCLEOTIDE SEQUENCE [LARGE SCALE GENOMIC DNA]</scope>
    <source>
        <strain evidence="13 14">JS15-10A1</strain>
    </source>
</reference>
<evidence type="ECO:0000256" key="6">
    <source>
        <dbReference type="ARBA" id="ARBA00022692"/>
    </source>
</evidence>
<keyword evidence="10" id="KW-0175">Coiled coil</keyword>
<dbReference type="NCBIfam" id="TIGR01843">
    <property type="entry name" value="type_I_hlyD"/>
    <property type="match status" value="1"/>
</dbReference>
<feature type="coiled-coil region" evidence="10">
    <location>
        <begin position="260"/>
        <end position="316"/>
    </location>
</feature>
<gene>
    <name evidence="13" type="ORF">C2846_03845</name>
</gene>
<dbReference type="Pfam" id="PF26002">
    <property type="entry name" value="Beta-barrel_AprE"/>
    <property type="match status" value="1"/>
</dbReference>
<keyword evidence="7" id="KW-1133">Transmembrane helix</keyword>
<organism evidence="13 14">
    <name type="scientific">Pseudomonas jilinensis</name>
    <dbReference type="NCBI Taxonomy" id="2078689"/>
    <lineage>
        <taxon>Bacteria</taxon>
        <taxon>Pseudomonadati</taxon>
        <taxon>Pseudomonadota</taxon>
        <taxon>Gammaproteobacteria</taxon>
        <taxon>Pseudomonadales</taxon>
        <taxon>Pseudomonadaceae</taxon>
        <taxon>Pseudomonas</taxon>
    </lineage>
</organism>
<dbReference type="InterPro" id="IPR006144">
    <property type="entry name" value="Secretion_HlyD_CS"/>
</dbReference>
<evidence type="ECO:0000256" key="7">
    <source>
        <dbReference type="ARBA" id="ARBA00022989"/>
    </source>
</evidence>
<dbReference type="Pfam" id="PF25988">
    <property type="entry name" value="HH_CyaD"/>
    <property type="match status" value="1"/>
</dbReference>
<keyword evidence="5 9" id="KW-0997">Cell inner membrane</keyword>
<dbReference type="Gene3D" id="2.40.30.170">
    <property type="match status" value="1"/>
</dbReference>
<dbReference type="SUPFAM" id="SSF111369">
    <property type="entry name" value="HlyD-like secretion proteins"/>
    <property type="match status" value="1"/>
</dbReference>
<evidence type="ECO:0000256" key="8">
    <source>
        <dbReference type="ARBA" id="ARBA00023136"/>
    </source>
</evidence>
<evidence type="ECO:0000259" key="12">
    <source>
        <dbReference type="Pfam" id="PF26002"/>
    </source>
</evidence>
<keyword evidence="8" id="KW-0472">Membrane</keyword>
<dbReference type="InterPro" id="IPR010129">
    <property type="entry name" value="T1SS_HlyD"/>
</dbReference>
<evidence type="ECO:0000256" key="3">
    <source>
        <dbReference type="ARBA" id="ARBA00022448"/>
    </source>
</evidence>
<proteinExistence type="inferred from homology"/>
<evidence type="ECO:0000256" key="2">
    <source>
        <dbReference type="ARBA" id="ARBA00009477"/>
    </source>
</evidence>
<comment type="subcellular location">
    <subcellularLocation>
        <location evidence="1 9">Cell inner membrane</location>
        <topology evidence="1 9">Single-pass membrane protein</topology>
    </subcellularLocation>
</comment>
<name>A0A396RZU3_9PSED</name>
<dbReference type="PROSITE" id="PS00543">
    <property type="entry name" value="HLYD_FAMILY"/>
    <property type="match status" value="1"/>
</dbReference>
<keyword evidence="14" id="KW-1185">Reference proteome</keyword>
<dbReference type="PRINTS" id="PR01490">
    <property type="entry name" value="RTXTOXIND"/>
</dbReference>
<dbReference type="InterPro" id="IPR050739">
    <property type="entry name" value="MFP"/>
</dbReference>
<keyword evidence="4 9" id="KW-1003">Cell membrane</keyword>
<evidence type="ECO:0000256" key="1">
    <source>
        <dbReference type="ARBA" id="ARBA00004377"/>
    </source>
</evidence>
<evidence type="ECO:0000313" key="14">
    <source>
        <dbReference type="Proteomes" id="UP000265745"/>
    </source>
</evidence>
<dbReference type="InterPro" id="IPR058982">
    <property type="entry name" value="Beta-barrel_AprE"/>
</dbReference>
<dbReference type="PANTHER" id="PTHR30386:SF27">
    <property type="entry name" value="MEMBRANE FUSION PROTEIN (MFP) FAMILY PROTEIN"/>
    <property type="match status" value="1"/>
</dbReference>
<dbReference type="OrthoDB" id="9775513at2"/>
<evidence type="ECO:0000256" key="4">
    <source>
        <dbReference type="ARBA" id="ARBA00022475"/>
    </source>
</evidence>
<evidence type="ECO:0000259" key="11">
    <source>
        <dbReference type="Pfam" id="PF25988"/>
    </source>
</evidence>
<feature type="domain" description="AprE-like beta-barrel" evidence="12">
    <location>
        <begin position="358"/>
        <end position="447"/>
    </location>
</feature>
<dbReference type="Proteomes" id="UP000265745">
    <property type="component" value="Unassembled WGS sequence"/>
</dbReference>
<dbReference type="GO" id="GO:0005886">
    <property type="term" value="C:plasma membrane"/>
    <property type="evidence" value="ECO:0007669"/>
    <property type="project" value="UniProtKB-SubCell"/>
</dbReference>
<evidence type="ECO:0000256" key="9">
    <source>
        <dbReference type="RuleBase" id="RU365093"/>
    </source>
</evidence>
<keyword evidence="3 9" id="KW-0813">Transport</keyword>
<evidence type="ECO:0000256" key="10">
    <source>
        <dbReference type="SAM" id="Coils"/>
    </source>
</evidence>
<dbReference type="RefSeq" id="WP_119700729.1">
    <property type="nucleotide sequence ID" value="NZ_QJSA01000003.1"/>
</dbReference>